<evidence type="ECO:0000259" key="3">
    <source>
        <dbReference type="Pfam" id="PF00171"/>
    </source>
</evidence>
<name>A0ABY2S0S5_9PSEU</name>
<keyword evidence="2" id="KW-0560">Oxidoreductase</keyword>
<comment type="caution">
    <text evidence="4">The sequence shown here is derived from an EMBL/GenBank/DDBJ whole genome shotgun (WGS) entry which is preliminary data.</text>
</comment>
<dbReference type="InterPro" id="IPR051020">
    <property type="entry name" value="ALDH-related_metabolic_enz"/>
</dbReference>
<accession>A0ABY2S0S5</accession>
<dbReference type="Proteomes" id="UP000309992">
    <property type="component" value="Unassembled WGS sequence"/>
</dbReference>
<evidence type="ECO:0000313" key="5">
    <source>
        <dbReference type="Proteomes" id="UP000309992"/>
    </source>
</evidence>
<comment type="similarity">
    <text evidence="1">Belongs to the aldehyde dehydrogenase family.</text>
</comment>
<dbReference type="PANTHER" id="PTHR42991:SF1">
    <property type="entry name" value="ALDEHYDE DEHYDROGENASE"/>
    <property type="match status" value="1"/>
</dbReference>
<dbReference type="InterPro" id="IPR016161">
    <property type="entry name" value="Ald_DH/histidinol_DH"/>
</dbReference>
<dbReference type="SUPFAM" id="SSF53720">
    <property type="entry name" value="ALDH-like"/>
    <property type="match status" value="1"/>
</dbReference>
<dbReference type="InterPro" id="IPR016163">
    <property type="entry name" value="Ald_DH_C"/>
</dbReference>
<organism evidence="4 5">
    <name type="scientific">Prauserella endophytica</name>
    <dbReference type="NCBI Taxonomy" id="1592324"/>
    <lineage>
        <taxon>Bacteria</taxon>
        <taxon>Bacillati</taxon>
        <taxon>Actinomycetota</taxon>
        <taxon>Actinomycetes</taxon>
        <taxon>Pseudonocardiales</taxon>
        <taxon>Pseudonocardiaceae</taxon>
        <taxon>Prauserella</taxon>
        <taxon>Prauserella coralliicola group</taxon>
    </lineage>
</organism>
<feature type="domain" description="Aldehyde dehydrogenase" evidence="3">
    <location>
        <begin position="235"/>
        <end position="411"/>
    </location>
</feature>
<evidence type="ECO:0000256" key="2">
    <source>
        <dbReference type="ARBA" id="ARBA00023002"/>
    </source>
</evidence>
<dbReference type="PANTHER" id="PTHR42991">
    <property type="entry name" value="ALDEHYDE DEHYDROGENASE"/>
    <property type="match status" value="1"/>
</dbReference>
<dbReference type="InterPro" id="IPR016162">
    <property type="entry name" value="Ald_DH_N"/>
</dbReference>
<gene>
    <name evidence="4" type="ORF">FCN18_23270</name>
</gene>
<dbReference type="RefSeq" id="WP_137096084.1">
    <property type="nucleotide sequence ID" value="NZ_SWMS01000013.1"/>
</dbReference>
<proteinExistence type="inferred from homology"/>
<dbReference type="EMBL" id="SWMS01000013">
    <property type="protein sequence ID" value="TKG67673.1"/>
    <property type="molecule type" value="Genomic_DNA"/>
</dbReference>
<feature type="domain" description="Aldehyde dehydrogenase" evidence="3">
    <location>
        <begin position="22"/>
        <end position="228"/>
    </location>
</feature>
<dbReference type="Gene3D" id="3.40.605.10">
    <property type="entry name" value="Aldehyde Dehydrogenase, Chain A, domain 1"/>
    <property type="match status" value="1"/>
</dbReference>
<keyword evidence="5" id="KW-1185">Reference proteome</keyword>
<evidence type="ECO:0000256" key="1">
    <source>
        <dbReference type="ARBA" id="ARBA00009986"/>
    </source>
</evidence>
<protein>
    <submittedName>
        <fullName evidence="4">Aldehyde dehydrogenase family protein</fullName>
    </submittedName>
</protein>
<dbReference type="Gene3D" id="3.40.309.10">
    <property type="entry name" value="Aldehyde Dehydrogenase, Chain A, domain 2"/>
    <property type="match status" value="1"/>
</dbReference>
<dbReference type="InterPro" id="IPR015590">
    <property type="entry name" value="Aldehyde_DH_dom"/>
</dbReference>
<dbReference type="Pfam" id="PF00171">
    <property type="entry name" value="Aldedh"/>
    <property type="match status" value="2"/>
</dbReference>
<sequence length="432" mass="44022">MDAITPQPRAAWIAGRAEHGASTFAVTHPCDDTEVATVALPDDDQVERAVASAADAAPILRRAPAHARATALEDVARGLATRADELAELITAESGKPLRWAEVEVAHAVAALRSAAREATRADGELHRLDSDVAGEQRMELVRKRPRGPVLGAVPVHCPLGVAAHTVAAALAVGAPVVLAPDVRAPLAALALGEVLAETDLPEGAYSVLPIEAMKVTARLATDSRFAATYAGATGTTTAVVLADWPDLDGAAQRIAASATQEAGQGAHAVRTVAVDAAVADDFVAALTDAVRAQPTGDPFDPAVSVGPMATAEAAARLAEWLEETTSNGAKLLTGSATEPTLLQGPVAAEPVPGPVLVVSVADSADAAFGLAAGSRTGVFTRDVTLALRASAELAADAVVVGDVPTYRPDSVRATMQEFGVERVTVLTGVPL</sequence>
<reference evidence="4 5" key="1">
    <citation type="journal article" date="2015" name="Antonie Van Leeuwenhoek">
        <title>Prauserella endophytica sp. nov., an endophytic actinobacterium isolated from Tamarix taklamakanensis.</title>
        <authorList>
            <person name="Liu J.M."/>
            <person name="Habden X."/>
            <person name="Guo L."/>
            <person name="Tuo L."/>
            <person name="Jiang Z.K."/>
            <person name="Liu S.W."/>
            <person name="Liu X.F."/>
            <person name="Chen L."/>
            <person name="Li R.F."/>
            <person name="Zhang Y.Q."/>
            <person name="Sun C.H."/>
        </authorList>
    </citation>
    <scope>NUCLEOTIDE SEQUENCE [LARGE SCALE GENOMIC DNA]</scope>
    <source>
        <strain evidence="4 5">CGMCC 4.7182</strain>
    </source>
</reference>
<evidence type="ECO:0000313" key="4">
    <source>
        <dbReference type="EMBL" id="TKG67673.1"/>
    </source>
</evidence>